<name>A0A0E9PIJ6_ANGAN</name>
<evidence type="ECO:0000313" key="1">
    <source>
        <dbReference type="EMBL" id="JAH04431.1"/>
    </source>
</evidence>
<proteinExistence type="predicted"/>
<dbReference type="EMBL" id="GBXM01104146">
    <property type="protein sequence ID" value="JAH04431.1"/>
    <property type="molecule type" value="Transcribed_RNA"/>
</dbReference>
<dbReference type="AlphaFoldDB" id="A0A0E9PIJ6"/>
<organism evidence="1">
    <name type="scientific">Anguilla anguilla</name>
    <name type="common">European freshwater eel</name>
    <name type="synonym">Muraena anguilla</name>
    <dbReference type="NCBI Taxonomy" id="7936"/>
    <lineage>
        <taxon>Eukaryota</taxon>
        <taxon>Metazoa</taxon>
        <taxon>Chordata</taxon>
        <taxon>Craniata</taxon>
        <taxon>Vertebrata</taxon>
        <taxon>Euteleostomi</taxon>
        <taxon>Actinopterygii</taxon>
        <taxon>Neopterygii</taxon>
        <taxon>Teleostei</taxon>
        <taxon>Anguilliformes</taxon>
        <taxon>Anguillidae</taxon>
        <taxon>Anguilla</taxon>
    </lineage>
</organism>
<reference evidence="1" key="2">
    <citation type="journal article" date="2015" name="Fish Shellfish Immunol.">
        <title>Early steps in the European eel (Anguilla anguilla)-Vibrio vulnificus interaction in the gills: Role of the RtxA13 toxin.</title>
        <authorList>
            <person name="Callol A."/>
            <person name="Pajuelo D."/>
            <person name="Ebbesson L."/>
            <person name="Teles M."/>
            <person name="MacKenzie S."/>
            <person name="Amaro C."/>
        </authorList>
    </citation>
    <scope>NUCLEOTIDE SEQUENCE</scope>
</reference>
<protein>
    <submittedName>
        <fullName evidence="1">Uncharacterized protein</fullName>
    </submittedName>
</protein>
<sequence length="21" mass="2523">MVTYPLPQEFKIKSRKEPSPF</sequence>
<reference evidence="1" key="1">
    <citation type="submission" date="2014-11" db="EMBL/GenBank/DDBJ databases">
        <authorList>
            <person name="Amaro Gonzalez C."/>
        </authorList>
    </citation>
    <scope>NUCLEOTIDE SEQUENCE</scope>
</reference>
<accession>A0A0E9PIJ6</accession>